<dbReference type="EMBL" id="EQ973219">
    <property type="protein sequence ID" value="EFR55781.1"/>
    <property type="molecule type" value="Genomic_DNA"/>
</dbReference>
<evidence type="ECO:0000256" key="1">
    <source>
        <dbReference type="SAM" id="MobiDB-lite"/>
    </source>
</evidence>
<accession>A0ABN0BSI1</accession>
<proteinExistence type="predicted"/>
<feature type="region of interest" description="Disordered" evidence="1">
    <location>
        <begin position="87"/>
        <end position="107"/>
    </location>
</feature>
<name>A0ABN0BSI1_BACFG</name>
<evidence type="ECO:0000313" key="3">
    <source>
        <dbReference type="Proteomes" id="UP000005101"/>
    </source>
</evidence>
<dbReference type="Proteomes" id="UP000005101">
    <property type="component" value="Unassembled WGS sequence"/>
</dbReference>
<evidence type="ECO:0000313" key="2">
    <source>
        <dbReference type="EMBL" id="EFR55781.1"/>
    </source>
</evidence>
<sequence length="107" mass="11986">MFSNNKSFRSKSFVLSAPEINLSPTALTMLTRASVQFLFDSCLISVQLPPRFPPGFLFNPRRIFCLTPVKLPLNPLFFSSISSPKRPFPSLSQHTSFPSVPCKLPLI</sequence>
<keyword evidence="3" id="KW-1185">Reference proteome</keyword>
<organism evidence="2 3">
    <name type="scientific">Bacteroides fragilis 3_1_12</name>
    <dbReference type="NCBI Taxonomy" id="457424"/>
    <lineage>
        <taxon>Bacteria</taxon>
        <taxon>Pseudomonadati</taxon>
        <taxon>Bacteroidota</taxon>
        <taxon>Bacteroidia</taxon>
        <taxon>Bacteroidales</taxon>
        <taxon>Bacteroidaceae</taxon>
        <taxon>Bacteroides</taxon>
    </lineage>
</organism>
<gene>
    <name evidence="2" type="ORF">BFAG_04479</name>
</gene>
<reference evidence="2 3" key="1">
    <citation type="submission" date="2008-12" db="EMBL/GenBank/DDBJ databases">
        <title>Annotation of Bacteroides fragilis strain 3_1_12.</title>
        <authorList>
            <consortium name="The Broad Institute Genome Sequencing Platform"/>
            <person name="Ward D."/>
            <person name="Young S.K."/>
            <person name="Kodira C.D."/>
            <person name="Zeng Q."/>
            <person name="Koehrsen M."/>
            <person name="Alvarado L."/>
            <person name="Berlin A."/>
            <person name="Borenstein D."/>
            <person name="Chen Z."/>
            <person name="Engels R."/>
            <person name="Freedman E."/>
            <person name="Gellesch M."/>
            <person name="Goldberg J."/>
            <person name="Griggs A."/>
            <person name="Gujja S."/>
            <person name="Heiman D."/>
            <person name="Hepburn T."/>
            <person name="Howarth C."/>
            <person name="Jen D."/>
            <person name="Larson L."/>
            <person name="Lewis B."/>
            <person name="Mehta T."/>
            <person name="Park D."/>
            <person name="Pearson M."/>
            <person name="Roberts A."/>
            <person name="Saif S."/>
            <person name="Shea T."/>
            <person name="Shenoy N."/>
            <person name="Sisk P."/>
            <person name="Stolte C."/>
            <person name="Sykes S."/>
            <person name="Walk T."/>
            <person name="White J."/>
            <person name="Yandava C."/>
            <person name="Allen-Vercoe E."/>
            <person name="Strauss J."/>
            <person name="Ambrose C."/>
            <person name="Lander E."/>
            <person name="Nusbaum C."/>
            <person name="Galagan J."/>
            <person name="Birren B."/>
        </authorList>
    </citation>
    <scope>NUCLEOTIDE SEQUENCE [LARGE SCALE GENOMIC DNA]</scope>
    <source>
        <strain evidence="2 3">3_1_12</strain>
    </source>
</reference>
<protein>
    <submittedName>
        <fullName evidence="2">Uncharacterized protein</fullName>
    </submittedName>
</protein>